<protein>
    <submittedName>
        <fullName evidence="1">Uncharacterized protein</fullName>
    </submittedName>
</protein>
<sequence>MKQKYLKLPSGESRSMVQARTPCTFFFFAKGSM</sequence>
<reference evidence="1" key="2">
    <citation type="journal article" date="2015" name="Data Brief">
        <title>Shoot transcriptome of the giant reed, Arundo donax.</title>
        <authorList>
            <person name="Barrero R.A."/>
            <person name="Guerrero F.D."/>
            <person name="Moolhuijzen P."/>
            <person name="Goolsby J.A."/>
            <person name="Tidwell J."/>
            <person name="Bellgard S.E."/>
            <person name="Bellgard M.I."/>
        </authorList>
    </citation>
    <scope>NUCLEOTIDE SEQUENCE</scope>
    <source>
        <tissue evidence="1">Shoot tissue taken approximately 20 cm above the soil surface</tissue>
    </source>
</reference>
<proteinExistence type="predicted"/>
<accession>A0A0A9AU48</accession>
<dbReference type="AlphaFoldDB" id="A0A0A9AU48"/>
<organism evidence="1">
    <name type="scientific">Arundo donax</name>
    <name type="common">Giant reed</name>
    <name type="synonym">Donax arundinaceus</name>
    <dbReference type="NCBI Taxonomy" id="35708"/>
    <lineage>
        <taxon>Eukaryota</taxon>
        <taxon>Viridiplantae</taxon>
        <taxon>Streptophyta</taxon>
        <taxon>Embryophyta</taxon>
        <taxon>Tracheophyta</taxon>
        <taxon>Spermatophyta</taxon>
        <taxon>Magnoliopsida</taxon>
        <taxon>Liliopsida</taxon>
        <taxon>Poales</taxon>
        <taxon>Poaceae</taxon>
        <taxon>PACMAD clade</taxon>
        <taxon>Arundinoideae</taxon>
        <taxon>Arundineae</taxon>
        <taxon>Arundo</taxon>
    </lineage>
</organism>
<name>A0A0A9AU48_ARUDO</name>
<evidence type="ECO:0000313" key="1">
    <source>
        <dbReference type="EMBL" id="JAD54616.1"/>
    </source>
</evidence>
<dbReference type="EMBL" id="GBRH01243279">
    <property type="protein sequence ID" value="JAD54616.1"/>
    <property type="molecule type" value="Transcribed_RNA"/>
</dbReference>
<reference evidence="1" key="1">
    <citation type="submission" date="2014-09" db="EMBL/GenBank/DDBJ databases">
        <authorList>
            <person name="Magalhaes I.L.F."/>
            <person name="Oliveira U."/>
            <person name="Santos F.R."/>
            <person name="Vidigal T.H.D.A."/>
            <person name="Brescovit A.D."/>
            <person name="Santos A.J."/>
        </authorList>
    </citation>
    <scope>NUCLEOTIDE SEQUENCE</scope>
    <source>
        <tissue evidence="1">Shoot tissue taken approximately 20 cm above the soil surface</tissue>
    </source>
</reference>